<feature type="non-terminal residue" evidence="2">
    <location>
        <position position="197"/>
    </location>
</feature>
<feature type="non-terminal residue" evidence="2">
    <location>
        <position position="1"/>
    </location>
</feature>
<evidence type="ECO:0000256" key="1">
    <source>
        <dbReference type="SAM" id="Phobius"/>
    </source>
</evidence>
<accession>A0A9N9KCU7</accession>
<reference evidence="2" key="1">
    <citation type="submission" date="2021-06" db="EMBL/GenBank/DDBJ databases">
        <authorList>
            <person name="Kallberg Y."/>
            <person name="Tangrot J."/>
            <person name="Rosling A."/>
        </authorList>
    </citation>
    <scope>NUCLEOTIDE SEQUENCE</scope>
    <source>
        <strain evidence="2">FL966</strain>
    </source>
</reference>
<dbReference type="AlphaFoldDB" id="A0A9N9KCU7"/>
<evidence type="ECO:0000313" key="3">
    <source>
        <dbReference type="Proteomes" id="UP000789759"/>
    </source>
</evidence>
<dbReference type="OrthoDB" id="10592040at2759"/>
<keyword evidence="1" id="KW-0472">Membrane</keyword>
<keyword evidence="3" id="KW-1185">Reference proteome</keyword>
<feature type="transmembrane region" description="Helical" evidence="1">
    <location>
        <begin position="156"/>
        <end position="175"/>
    </location>
</feature>
<name>A0A9N9KCU7_9GLOM</name>
<dbReference type="EMBL" id="CAJVQA010051796">
    <property type="protein sequence ID" value="CAG8822504.1"/>
    <property type="molecule type" value="Genomic_DNA"/>
</dbReference>
<keyword evidence="1" id="KW-0812">Transmembrane</keyword>
<sequence length="197" mass="21378">SHLKQLEERVESDYANNQRVARGEENDGIKRDLRNGVIVALSTIIGALIGGDWGAIIFFFGGIIAWEPIYTSSVEKNKGSGQGAMAGGGTKDIPIIGNVIPGNFQGGIMGGTHSGSTSGEQVKIMEIQKVKVSNCNNCWEPISEELEDSKARPINWWLWGTLLYLILVVSAVFNYEEHSRGGNALQLFGEIGISERV</sequence>
<proteinExistence type="predicted"/>
<feature type="transmembrane region" description="Helical" evidence="1">
    <location>
        <begin position="37"/>
        <end position="66"/>
    </location>
</feature>
<evidence type="ECO:0000313" key="2">
    <source>
        <dbReference type="EMBL" id="CAG8822504.1"/>
    </source>
</evidence>
<comment type="caution">
    <text evidence="2">The sequence shown here is derived from an EMBL/GenBank/DDBJ whole genome shotgun (WGS) entry which is preliminary data.</text>
</comment>
<dbReference type="Proteomes" id="UP000789759">
    <property type="component" value="Unassembled WGS sequence"/>
</dbReference>
<organism evidence="2 3">
    <name type="scientific">Cetraspora pellucida</name>
    <dbReference type="NCBI Taxonomy" id="1433469"/>
    <lineage>
        <taxon>Eukaryota</taxon>
        <taxon>Fungi</taxon>
        <taxon>Fungi incertae sedis</taxon>
        <taxon>Mucoromycota</taxon>
        <taxon>Glomeromycotina</taxon>
        <taxon>Glomeromycetes</taxon>
        <taxon>Diversisporales</taxon>
        <taxon>Gigasporaceae</taxon>
        <taxon>Cetraspora</taxon>
    </lineage>
</organism>
<keyword evidence="1" id="KW-1133">Transmembrane helix</keyword>
<gene>
    <name evidence="2" type="ORF">CPELLU_LOCUS19826</name>
</gene>
<protein>
    <submittedName>
        <fullName evidence="2">4143_t:CDS:1</fullName>
    </submittedName>
</protein>